<dbReference type="EMBL" id="JACRSO010000001">
    <property type="protein sequence ID" value="MBC8528496.1"/>
    <property type="molecule type" value="Genomic_DNA"/>
</dbReference>
<dbReference type="InterPro" id="IPR011650">
    <property type="entry name" value="Peptidase_M20_dimer"/>
</dbReference>
<dbReference type="GO" id="GO:0046872">
    <property type="term" value="F:metal ion binding"/>
    <property type="evidence" value="ECO:0007669"/>
    <property type="project" value="UniProtKB-KW"/>
</dbReference>
<dbReference type="GO" id="GO:0016787">
    <property type="term" value="F:hydrolase activity"/>
    <property type="evidence" value="ECO:0007669"/>
    <property type="project" value="InterPro"/>
</dbReference>
<feature type="domain" description="Peptidase M20 dimerisation" evidence="2">
    <location>
        <begin position="193"/>
        <end position="284"/>
    </location>
</feature>
<organism evidence="3 4">
    <name type="scientific">Luoshenia tenuis</name>
    <dbReference type="NCBI Taxonomy" id="2763654"/>
    <lineage>
        <taxon>Bacteria</taxon>
        <taxon>Bacillati</taxon>
        <taxon>Bacillota</taxon>
        <taxon>Clostridia</taxon>
        <taxon>Christensenellales</taxon>
        <taxon>Christensenellaceae</taxon>
        <taxon>Luoshenia</taxon>
    </lineage>
</organism>
<dbReference type="PANTHER" id="PTHR11014">
    <property type="entry name" value="PEPTIDASE M20 FAMILY MEMBER"/>
    <property type="match status" value="1"/>
</dbReference>
<gene>
    <name evidence="3" type="ORF">H8699_03475</name>
</gene>
<evidence type="ECO:0000259" key="2">
    <source>
        <dbReference type="Pfam" id="PF07687"/>
    </source>
</evidence>
<dbReference type="Gene3D" id="3.40.630.10">
    <property type="entry name" value="Zn peptidases"/>
    <property type="match status" value="1"/>
</dbReference>
<keyword evidence="1" id="KW-0479">Metal-binding</keyword>
<feature type="binding site" evidence="1">
    <location>
        <position position="143"/>
    </location>
    <ligand>
        <name>Mn(2+)</name>
        <dbReference type="ChEBI" id="CHEBI:29035"/>
        <label>2</label>
    </ligand>
</feature>
<dbReference type="Pfam" id="PF07687">
    <property type="entry name" value="M20_dimer"/>
    <property type="match status" value="1"/>
</dbReference>
<dbReference type="Proteomes" id="UP000654279">
    <property type="component" value="Unassembled WGS sequence"/>
</dbReference>
<proteinExistence type="predicted"/>
<dbReference type="PANTHER" id="PTHR11014:SF63">
    <property type="entry name" value="METALLOPEPTIDASE, PUTATIVE (AFU_ORTHOLOGUE AFUA_6G09600)-RELATED"/>
    <property type="match status" value="1"/>
</dbReference>
<dbReference type="RefSeq" id="WP_249284496.1">
    <property type="nucleotide sequence ID" value="NZ_JACRSO010000001.1"/>
</dbReference>
<comment type="caution">
    <text evidence="3">The sequence shown here is derived from an EMBL/GenBank/DDBJ whole genome shotgun (WGS) entry which is preliminary data.</text>
</comment>
<feature type="binding site" evidence="1">
    <location>
        <position position="169"/>
    </location>
    <ligand>
        <name>Mn(2+)</name>
        <dbReference type="ChEBI" id="CHEBI:29035"/>
        <label>2</label>
    </ligand>
</feature>
<evidence type="ECO:0000313" key="3">
    <source>
        <dbReference type="EMBL" id="MBC8528496.1"/>
    </source>
</evidence>
<keyword evidence="1" id="KW-0464">Manganese</keyword>
<dbReference type="AlphaFoldDB" id="A0A926CZB4"/>
<comment type="cofactor">
    <cofactor evidence="1">
        <name>Mn(2+)</name>
        <dbReference type="ChEBI" id="CHEBI:29035"/>
    </cofactor>
    <text evidence="1">The Mn(2+) ion enhances activity.</text>
</comment>
<evidence type="ECO:0000313" key="4">
    <source>
        <dbReference type="Proteomes" id="UP000654279"/>
    </source>
</evidence>
<reference evidence="3" key="1">
    <citation type="submission" date="2020-08" db="EMBL/GenBank/DDBJ databases">
        <title>Genome public.</title>
        <authorList>
            <person name="Liu C."/>
            <person name="Sun Q."/>
        </authorList>
    </citation>
    <scope>NUCLEOTIDE SEQUENCE</scope>
    <source>
        <strain evidence="3">NSJ-44</strain>
    </source>
</reference>
<dbReference type="PIRSF" id="PIRSF005962">
    <property type="entry name" value="Pept_M20D_amidohydro"/>
    <property type="match status" value="1"/>
</dbReference>
<dbReference type="SUPFAM" id="SSF55031">
    <property type="entry name" value="Bacterial exopeptidase dimerisation domain"/>
    <property type="match status" value="1"/>
</dbReference>
<dbReference type="CDD" id="cd03886">
    <property type="entry name" value="M20_Acy1"/>
    <property type="match status" value="1"/>
</dbReference>
<dbReference type="InterPro" id="IPR017439">
    <property type="entry name" value="Amidohydrolase"/>
</dbReference>
<protein>
    <submittedName>
        <fullName evidence="3">Amidohydrolase</fullName>
    </submittedName>
</protein>
<sequence>MQSVERERYTRLWEENLRYITQVRRSLHAQPELGTKEEKTHDFLARELERLGVDELHTYYGTGLRAVIRGKAPARTLAFRADMDALPLSEQTGRDFASRTPGVMHACGHDGHMAALLGLAQLIQALGRPQDANVVLLFQPDEEGEGGAARMIAQGALKDPDVDEVYGFHLMPDLQEGLVAVSQGPMMALTNEFDIQIAGASAHGATPHMGSDALTAAAYLITQMQTIVSRRVDPGQMAALTIGRMEAGQVRNALAAQAHLEGIMRAYDERTHDKMRATIREMLAGLEKSFEVKTAYIQKCYYPPVINPAPNARKVREAAGKRAVEATPKLTAEDFSFYQQAVPGAYFFLGTRSGEKGFLAPLHAPHFDFDEAVLQIAQAVYLRLLGYTQAATCLLEP</sequence>
<feature type="binding site" evidence="1">
    <location>
        <position position="109"/>
    </location>
    <ligand>
        <name>Mn(2+)</name>
        <dbReference type="ChEBI" id="CHEBI:29035"/>
        <label>2</label>
    </ligand>
</feature>
<keyword evidence="4" id="KW-1185">Reference proteome</keyword>
<dbReference type="Gene3D" id="3.30.70.360">
    <property type="match status" value="1"/>
</dbReference>
<feature type="binding site" evidence="1">
    <location>
        <position position="107"/>
    </location>
    <ligand>
        <name>Mn(2+)</name>
        <dbReference type="ChEBI" id="CHEBI:29035"/>
        <label>2</label>
    </ligand>
</feature>
<dbReference type="SUPFAM" id="SSF53187">
    <property type="entry name" value="Zn-dependent exopeptidases"/>
    <property type="match status" value="1"/>
</dbReference>
<evidence type="ECO:0000256" key="1">
    <source>
        <dbReference type="PIRSR" id="PIRSR005962-1"/>
    </source>
</evidence>
<accession>A0A926CZB4</accession>
<dbReference type="InterPro" id="IPR002933">
    <property type="entry name" value="Peptidase_M20"/>
</dbReference>
<dbReference type="NCBIfam" id="TIGR01891">
    <property type="entry name" value="amidohydrolases"/>
    <property type="match status" value="1"/>
</dbReference>
<dbReference type="Pfam" id="PF01546">
    <property type="entry name" value="Peptidase_M20"/>
    <property type="match status" value="1"/>
</dbReference>
<dbReference type="InterPro" id="IPR036264">
    <property type="entry name" value="Bact_exopeptidase_dim_dom"/>
</dbReference>
<feature type="binding site" evidence="1">
    <location>
        <position position="363"/>
    </location>
    <ligand>
        <name>Mn(2+)</name>
        <dbReference type="ChEBI" id="CHEBI:29035"/>
        <label>2</label>
    </ligand>
</feature>
<name>A0A926CZB4_9FIRM</name>